<organism evidence="1 2">
    <name type="scientific">Paraburkholderia ferrariae</name>
    <dbReference type="NCBI Taxonomy" id="386056"/>
    <lineage>
        <taxon>Bacteria</taxon>
        <taxon>Pseudomonadati</taxon>
        <taxon>Pseudomonadota</taxon>
        <taxon>Betaproteobacteria</taxon>
        <taxon>Burkholderiales</taxon>
        <taxon>Burkholderiaceae</taxon>
        <taxon>Paraburkholderia</taxon>
    </lineage>
</organism>
<keyword evidence="2" id="KW-1185">Reference proteome</keyword>
<reference evidence="1 2" key="1">
    <citation type="submission" date="2024-01" db="EMBL/GenBank/DDBJ databases">
        <title>The diversity of rhizobia nodulating Mimosa spp. in eleven states of Brazil covering several biomes is determined by host plant, location, and edaphic factors.</title>
        <authorList>
            <person name="Rouws L."/>
            <person name="Barauna A."/>
            <person name="Beukes C."/>
            <person name="De Faria S.M."/>
            <person name="Gross E."/>
            <person name="Dos Reis Junior F.B."/>
            <person name="Simon M."/>
            <person name="Maluk M."/>
            <person name="Odee D.W."/>
            <person name="Kenicer G."/>
            <person name="Young J.P.W."/>
            <person name="Reis V.M."/>
            <person name="Zilli J."/>
            <person name="James E.K."/>
        </authorList>
    </citation>
    <scope>NUCLEOTIDE SEQUENCE [LARGE SCALE GENOMIC DNA]</scope>
    <source>
        <strain evidence="1 2">JPY167</strain>
    </source>
</reference>
<evidence type="ECO:0000313" key="2">
    <source>
        <dbReference type="Proteomes" id="UP001489897"/>
    </source>
</evidence>
<name>A0ABU9RNH9_9BURK</name>
<protein>
    <submittedName>
        <fullName evidence="1">Uncharacterized protein</fullName>
    </submittedName>
</protein>
<evidence type="ECO:0000313" key="1">
    <source>
        <dbReference type="EMBL" id="MEM5421634.1"/>
    </source>
</evidence>
<accession>A0ABU9RNH9</accession>
<dbReference type="RefSeq" id="WP_342946843.1">
    <property type="nucleotide sequence ID" value="NZ_JAYMRV010000003.1"/>
</dbReference>
<dbReference type="Proteomes" id="UP001489897">
    <property type="component" value="Unassembled WGS sequence"/>
</dbReference>
<gene>
    <name evidence="1" type="ORF">VSR73_11250</name>
</gene>
<comment type="caution">
    <text evidence="1">The sequence shown here is derived from an EMBL/GenBank/DDBJ whole genome shotgun (WGS) entry which is preliminary data.</text>
</comment>
<dbReference type="EMBL" id="JAYMRV010000003">
    <property type="protein sequence ID" value="MEM5421634.1"/>
    <property type="molecule type" value="Genomic_DNA"/>
</dbReference>
<sequence length="94" mass="10472">MVIGVYRASLTIAGDAHLARAAHRGTLPYRLTFGQTPVQWGALRHARSGRIPHFCLSTKGCHRLPYSLTLNIFVLTVKKVRRWLRNPGNQPVAG</sequence>
<proteinExistence type="predicted"/>